<feature type="compositionally biased region" description="Polar residues" evidence="6">
    <location>
        <begin position="302"/>
        <end position="316"/>
    </location>
</feature>
<dbReference type="Pfam" id="PF20684">
    <property type="entry name" value="Fung_rhodopsin"/>
    <property type="match status" value="1"/>
</dbReference>
<dbReference type="EMBL" id="CAJVPA010000184">
    <property type="protein sequence ID" value="CAG8376873.1"/>
    <property type="molecule type" value="Genomic_DNA"/>
</dbReference>
<feature type="region of interest" description="Disordered" evidence="6">
    <location>
        <begin position="338"/>
        <end position="365"/>
    </location>
</feature>
<reference evidence="10" key="1">
    <citation type="submission" date="2021-07" db="EMBL/GenBank/DDBJ databases">
        <authorList>
            <person name="Branca A.L. A."/>
        </authorList>
    </citation>
    <scope>NUCLEOTIDE SEQUENCE</scope>
</reference>
<feature type="transmembrane region" description="Helical" evidence="7">
    <location>
        <begin position="213"/>
        <end position="233"/>
    </location>
</feature>
<feature type="compositionally biased region" description="Low complexity" evidence="6">
    <location>
        <begin position="343"/>
        <end position="352"/>
    </location>
</feature>
<dbReference type="PANTHER" id="PTHR33048:SF113">
    <property type="entry name" value="INTEGRAL MEMBRANE PROTEIN-RELATED"/>
    <property type="match status" value="1"/>
</dbReference>
<comment type="caution">
    <text evidence="10">The sequence shown here is derived from an EMBL/GenBank/DDBJ whole genome shotgun (WGS) entry which is preliminary data.</text>
</comment>
<evidence type="ECO:0000259" key="8">
    <source>
        <dbReference type="Pfam" id="PF20684"/>
    </source>
</evidence>
<feature type="domain" description="Rhodopsin" evidence="8">
    <location>
        <begin position="29"/>
        <end position="277"/>
    </location>
</feature>
<dbReference type="PANTHER" id="PTHR33048">
    <property type="entry name" value="PTH11-LIKE INTEGRAL MEMBRANE PROTEIN (AFU_ORTHOLOGUE AFUA_5G11245)"/>
    <property type="match status" value="1"/>
</dbReference>
<dbReference type="Proteomes" id="UP001152646">
    <property type="component" value="Unassembled WGS sequence"/>
</dbReference>
<evidence type="ECO:0000313" key="10">
    <source>
        <dbReference type="EMBL" id="CAG8397065.1"/>
    </source>
</evidence>
<keyword evidence="4 7" id="KW-0472">Membrane</keyword>
<feature type="transmembrane region" description="Helical" evidence="7">
    <location>
        <begin position="45"/>
        <end position="68"/>
    </location>
</feature>
<evidence type="ECO:0000313" key="11">
    <source>
        <dbReference type="Proteomes" id="UP001152592"/>
    </source>
</evidence>
<sequence>MASDEDSRNMAIKVVAGLFMSIAAVAVILRCYVRGFLVKAFGWDDGAMVMAMAWYAMFCGSMIGAGIHGNGRHWYNVSTEDRVIAMKYWWLCEIGFCFASIFCKISICIFLMRICINRTHILLLYSVMVLTVLAGLVFMFLMLLQCKPLSFFWTRLAYHPVRNIPGEGSCIDMEIIIAMTYVYSAFAAMCDFTVGILPIFVVHNLQMKKQTKVAVIGILSMACIASSAVIVRIPFVKTFDDLNDFLYATVQIAYWSNLEAGLGITAGCLATLRPLLRHWFGSRADPSYSAGFPKDTYGRRTGASQSRPMPLSSMNGTERGDLRPDKLAVMVTNIESHRDLERSWPQPSSPSSSEERLTIQPPLPGRMEVGIHQTFEVTRTAAESDFGDVAQWTAREHV</sequence>
<evidence type="ECO:0000256" key="2">
    <source>
        <dbReference type="ARBA" id="ARBA00022692"/>
    </source>
</evidence>
<evidence type="ECO:0000256" key="4">
    <source>
        <dbReference type="ARBA" id="ARBA00023136"/>
    </source>
</evidence>
<evidence type="ECO:0000256" key="7">
    <source>
        <dbReference type="SAM" id="Phobius"/>
    </source>
</evidence>
<evidence type="ECO:0000256" key="5">
    <source>
        <dbReference type="ARBA" id="ARBA00038359"/>
    </source>
</evidence>
<feature type="transmembrane region" description="Helical" evidence="7">
    <location>
        <begin position="122"/>
        <end position="144"/>
    </location>
</feature>
<comment type="subcellular location">
    <subcellularLocation>
        <location evidence="1">Membrane</location>
        <topology evidence="1">Multi-pass membrane protein</topology>
    </subcellularLocation>
</comment>
<evidence type="ECO:0000256" key="1">
    <source>
        <dbReference type="ARBA" id="ARBA00004141"/>
    </source>
</evidence>
<feature type="transmembrane region" description="Helical" evidence="7">
    <location>
        <begin position="181"/>
        <end position="201"/>
    </location>
</feature>
<dbReference type="EMBL" id="CAJVPD010000249">
    <property type="protein sequence ID" value="CAG8397065.1"/>
    <property type="molecule type" value="Genomic_DNA"/>
</dbReference>
<dbReference type="Proteomes" id="UP001152592">
    <property type="component" value="Unassembled WGS sequence"/>
</dbReference>
<dbReference type="AlphaFoldDB" id="A0A9W4JFU9"/>
<keyword evidence="3 7" id="KW-1133">Transmembrane helix</keyword>
<name>A0A9W4JFU9_9EURO</name>
<protein>
    <recommendedName>
        <fullName evidence="8">Rhodopsin domain-containing protein</fullName>
    </recommendedName>
</protein>
<accession>A0A9W4JFU9</accession>
<keyword evidence="2 7" id="KW-0812">Transmembrane</keyword>
<evidence type="ECO:0000256" key="3">
    <source>
        <dbReference type="ARBA" id="ARBA00022989"/>
    </source>
</evidence>
<dbReference type="GO" id="GO:0016020">
    <property type="term" value="C:membrane"/>
    <property type="evidence" value="ECO:0007669"/>
    <property type="project" value="UniProtKB-SubCell"/>
</dbReference>
<proteinExistence type="inferred from homology"/>
<dbReference type="OrthoDB" id="3897607at2759"/>
<evidence type="ECO:0000313" key="9">
    <source>
        <dbReference type="EMBL" id="CAG8376873.1"/>
    </source>
</evidence>
<organism evidence="10 11">
    <name type="scientific">Penicillium salamii</name>
    <dbReference type="NCBI Taxonomy" id="1612424"/>
    <lineage>
        <taxon>Eukaryota</taxon>
        <taxon>Fungi</taxon>
        <taxon>Dikarya</taxon>
        <taxon>Ascomycota</taxon>
        <taxon>Pezizomycotina</taxon>
        <taxon>Eurotiomycetes</taxon>
        <taxon>Eurotiomycetidae</taxon>
        <taxon>Eurotiales</taxon>
        <taxon>Aspergillaceae</taxon>
        <taxon>Penicillium</taxon>
    </lineage>
</organism>
<feature type="transmembrane region" description="Helical" evidence="7">
    <location>
        <begin position="253"/>
        <end position="272"/>
    </location>
</feature>
<comment type="similarity">
    <text evidence="5">Belongs to the SAT4 family.</text>
</comment>
<feature type="transmembrane region" description="Helical" evidence="7">
    <location>
        <begin position="88"/>
        <end position="110"/>
    </location>
</feature>
<gene>
    <name evidence="9" type="ORF">PSALAMII_LOCUS5575</name>
    <name evidence="10" type="ORF">PSALAMII_LOCUS7281</name>
</gene>
<feature type="transmembrane region" description="Helical" evidence="7">
    <location>
        <begin position="12"/>
        <end position="33"/>
    </location>
</feature>
<dbReference type="InterPro" id="IPR052337">
    <property type="entry name" value="SAT4-like"/>
</dbReference>
<feature type="region of interest" description="Disordered" evidence="6">
    <location>
        <begin position="291"/>
        <end position="322"/>
    </location>
</feature>
<dbReference type="InterPro" id="IPR049326">
    <property type="entry name" value="Rhodopsin_dom_fungi"/>
</dbReference>
<evidence type="ECO:0000256" key="6">
    <source>
        <dbReference type="SAM" id="MobiDB-lite"/>
    </source>
</evidence>